<dbReference type="Gene3D" id="3.40.30.10">
    <property type="entry name" value="Glutaredoxin"/>
    <property type="match status" value="1"/>
</dbReference>
<evidence type="ECO:0000256" key="1">
    <source>
        <dbReference type="ARBA" id="ARBA00004196"/>
    </source>
</evidence>
<feature type="domain" description="Thioredoxin" evidence="5">
    <location>
        <begin position="45"/>
        <end position="188"/>
    </location>
</feature>
<protein>
    <recommendedName>
        <fullName evidence="5">Thioredoxin domain-containing protein</fullName>
    </recommendedName>
</protein>
<dbReference type="AlphaFoldDB" id="A0A381WGI4"/>
<keyword evidence="3" id="KW-1015">Disulfide bond</keyword>
<keyword evidence="2" id="KW-0201">Cytochrome c-type biogenesis</keyword>
<dbReference type="GO" id="GO:0030313">
    <property type="term" value="C:cell envelope"/>
    <property type="evidence" value="ECO:0007669"/>
    <property type="project" value="UniProtKB-SubCell"/>
</dbReference>
<dbReference type="GO" id="GO:0016491">
    <property type="term" value="F:oxidoreductase activity"/>
    <property type="evidence" value="ECO:0007669"/>
    <property type="project" value="InterPro"/>
</dbReference>
<evidence type="ECO:0000256" key="2">
    <source>
        <dbReference type="ARBA" id="ARBA00022748"/>
    </source>
</evidence>
<evidence type="ECO:0000313" key="6">
    <source>
        <dbReference type="EMBL" id="SVA51615.1"/>
    </source>
</evidence>
<evidence type="ECO:0000259" key="5">
    <source>
        <dbReference type="PROSITE" id="PS51352"/>
    </source>
</evidence>
<dbReference type="InterPro" id="IPR036249">
    <property type="entry name" value="Thioredoxin-like_sf"/>
</dbReference>
<dbReference type="Pfam" id="PF00578">
    <property type="entry name" value="AhpC-TSA"/>
    <property type="match status" value="1"/>
</dbReference>
<dbReference type="PROSITE" id="PS51352">
    <property type="entry name" value="THIOREDOXIN_2"/>
    <property type="match status" value="1"/>
</dbReference>
<dbReference type="InterPro" id="IPR017937">
    <property type="entry name" value="Thioredoxin_CS"/>
</dbReference>
<dbReference type="GO" id="GO:0016209">
    <property type="term" value="F:antioxidant activity"/>
    <property type="evidence" value="ECO:0007669"/>
    <property type="project" value="InterPro"/>
</dbReference>
<accession>A0A381WGI4</accession>
<dbReference type="EMBL" id="UINC01011740">
    <property type="protein sequence ID" value="SVA51615.1"/>
    <property type="molecule type" value="Genomic_DNA"/>
</dbReference>
<reference evidence="6" key="1">
    <citation type="submission" date="2018-05" db="EMBL/GenBank/DDBJ databases">
        <authorList>
            <person name="Lanie J.A."/>
            <person name="Ng W.-L."/>
            <person name="Kazmierczak K.M."/>
            <person name="Andrzejewski T.M."/>
            <person name="Davidsen T.M."/>
            <person name="Wayne K.J."/>
            <person name="Tettelin H."/>
            <person name="Glass J.I."/>
            <person name="Rusch D."/>
            <person name="Podicherti R."/>
            <person name="Tsui H.-C.T."/>
            <person name="Winkler M.E."/>
        </authorList>
    </citation>
    <scope>NUCLEOTIDE SEQUENCE</scope>
</reference>
<dbReference type="PANTHER" id="PTHR42852:SF6">
    <property type="entry name" value="THIOL:DISULFIDE INTERCHANGE PROTEIN DSBE"/>
    <property type="match status" value="1"/>
</dbReference>
<proteinExistence type="predicted"/>
<dbReference type="PANTHER" id="PTHR42852">
    <property type="entry name" value="THIOL:DISULFIDE INTERCHANGE PROTEIN DSBE"/>
    <property type="match status" value="1"/>
</dbReference>
<gene>
    <name evidence="6" type="ORF">METZ01_LOCUS104469</name>
</gene>
<name>A0A381WGI4_9ZZZZ</name>
<organism evidence="6">
    <name type="scientific">marine metagenome</name>
    <dbReference type="NCBI Taxonomy" id="408172"/>
    <lineage>
        <taxon>unclassified sequences</taxon>
        <taxon>metagenomes</taxon>
        <taxon>ecological metagenomes</taxon>
    </lineage>
</organism>
<comment type="subcellular location">
    <subcellularLocation>
        <location evidence="1">Cell envelope</location>
    </subcellularLocation>
</comment>
<sequence>MQRKIQIFRWALLLVACLTAALYFGKNLSLSIGDIGKIIPQPDLATAAAMLPDFVLSDLNGTPRPISDWSGQPLLLNFWATWCAPCRREMPLLQKLHEESGSTGLQVIGIAIDRVPDVNAFTTETGVTYPILVGQEDAIELTEEFGLDVLGLPFSVLTSGDGQILKIQLGELHTDDLKLIIVVTEELKAGDISVAAAQQRLNAL</sequence>
<dbReference type="CDD" id="cd02966">
    <property type="entry name" value="TlpA_like_family"/>
    <property type="match status" value="1"/>
</dbReference>
<dbReference type="SUPFAM" id="SSF52833">
    <property type="entry name" value="Thioredoxin-like"/>
    <property type="match status" value="1"/>
</dbReference>
<evidence type="ECO:0000256" key="4">
    <source>
        <dbReference type="ARBA" id="ARBA00023284"/>
    </source>
</evidence>
<dbReference type="InterPro" id="IPR050553">
    <property type="entry name" value="Thioredoxin_ResA/DsbE_sf"/>
</dbReference>
<dbReference type="InterPro" id="IPR013766">
    <property type="entry name" value="Thioredoxin_domain"/>
</dbReference>
<dbReference type="GO" id="GO:0017004">
    <property type="term" value="P:cytochrome complex assembly"/>
    <property type="evidence" value="ECO:0007669"/>
    <property type="project" value="UniProtKB-KW"/>
</dbReference>
<evidence type="ECO:0000256" key="3">
    <source>
        <dbReference type="ARBA" id="ARBA00023157"/>
    </source>
</evidence>
<dbReference type="InterPro" id="IPR000866">
    <property type="entry name" value="AhpC/TSA"/>
</dbReference>
<dbReference type="PROSITE" id="PS00194">
    <property type="entry name" value="THIOREDOXIN_1"/>
    <property type="match status" value="1"/>
</dbReference>
<keyword evidence="4" id="KW-0676">Redox-active center</keyword>